<comment type="caution">
    <text evidence="2">The sequence shown here is derived from an EMBL/GenBank/DDBJ whole genome shotgun (WGS) entry which is preliminary data.</text>
</comment>
<evidence type="ECO:0000313" key="3">
    <source>
        <dbReference type="Proteomes" id="UP000613743"/>
    </source>
</evidence>
<dbReference type="AlphaFoldDB" id="A0A917NCB8"/>
<feature type="transmembrane region" description="Helical" evidence="1">
    <location>
        <begin position="12"/>
        <end position="36"/>
    </location>
</feature>
<proteinExistence type="predicted"/>
<dbReference type="EMBL" id="BMPZ01000008">
    <property type="protein sequence ID" value="GGI87859.1"/>
    <property type="molecule type" value="Genomic_DNA"/>
</dbReference>
<name>A0A917NCB8_9GAMM</name>
<accession>A0A917NCB8</accession>
<keyword evidence="1" id="KW-0472">Membrane</keyword>
<reference evidence="2" key="1">
    <citation type="journal article" date="2014" name="Int. J. Syst. Evol. Microbiol.">
        <title>Complete genome sequence of Corynebacterium casei LMG S-19264T (=DSM 44701T), isolated from a smear-ripened cheese.</title>
        <authorList>
            <consortium name="US DOE Joint Genome Institute (JGI-PGF)"/>
            <person name="Walter F."/>
            <person name="Albersmeier A."/>
            <person name="Kalinowski J."/>
            <person name="Ruckert C."/>
        </authorList>
    </citation>
    <scope>NUCLEOTIDE SEQUENCE</scope>
    <source>
        <strain evidence="2">JCM 30804</strain>
    </source>
</reference>
<reference evidence="2" key="2">
    <citation type="submission" date="2020-09" db="EMBL/GenBank/DDBJ databases">
        <authorList>
            <person name="Sun Q."/>
            <person name="Ohkuma M."/>
        </authorList>
    </citation>
    <scope>NUCLEOTIDE SEQUENCE</scope>
    <source>
        <strain evidence="2">JCM 30804</strain>
    </source>
</reference>
<evidence type="ECO:0000256" key="1">
    <source>
        <dbReference type="SAM" id="Phobius"/>
    </source>
</evidence>
<dbReference type="RefSeq" id="WP_188921715.1">
    <property type="nucleotide sequence ID" value="NZ_BMPZ01000008.1"/>
</dbReference>
<dbReference type="Proteomes" id="UP000613743">
    <property type="component" value="Unassembled WGS sequence"/>
</dbReference>
<protein>
    <submittedName>
        <fullName evidence="2">MSHA biogenesis protein MshF</fullName>
    </submittedName>
</protein>
<gene>
    <name evidence="2" type="primary">mshF</name>
    <name evidence="2" type="ORF">GCM10009332_26530</name>
</gene>
<keyword evidence="1" id="KW-0812">Transmembrane</keyword>
<sequence length="171" mass="19511">MLKQQQAEGELLSVYGKLIAITIIAMVLAVFSYRYFDQVERVSAQGQSIEHQRLLRILVTLKSQWLSKGQPRYLNLDWHQVIPATANSKSPREIQFVKMSRQGWPIPDFETVQGCTKLWSALMGKEIDADIDVKYQSQQSVCRYVFDSGYSVSYQLSSGRVIYTANGQKVP</sequence>
<evidence type="ECO:0000313" key="2">
    <source>
        <dbReference type="EMBL" id="GGI87859.1"/>
    </source>
</evidence>
<keyword evidence="1" id="KW-1133">Transmembrane helix</keyword>
<keyword evidence="3" id="KW-1185">Reference proteome</keyword>
<organism evidence="2 3">
    <name type="scientific">Shewanella gelidii</name>
    <dbReference type="NCBI Taxonomy" id="1642821"/>
    <lineage>
        <taxon>Bacteria</taxon>
        <taxon>Pseudomonadati</taxon>
        <taxon>Pseudomonadota</taxon>
        <taxon>Gammaproteobacteria</taxon>
        <taxon>Alteromonadales</taxon>
        <taxon>Shewanellaceae</taxon>
        <taxon>Shewanella</taxon>
    </lineage>
</organism>